<evidence type="ECO:0000313" key="2">
    <source>
        <dbReference type="EMBL" id="EPR34042.1"/>
    </source>
</evidence>
<reference evidence="2 3" key="1">
    <citation type="journal article" date="2013" name="Genome Announc.">
        <title>Draft genome sequences for three mercury-methylating, sulfate-reducing bacteria.</title>
        <authorList>
            <person name="Brown S.D."/>
            <person name="Hurt R.A.Jr."/>
            <person name="Gilmour C.C."/>
            <person name="Elias D.A."/>
        </authorList>
    </citation>
    <scope>NUCLEOTIDE SEQUENCE [LARGE SCALE GENOMIC DNA]</scope>
    <source>
        <strain evidence="2 3">DSM 2059</strain>
    </source>
</reference>
<protein>
    <submittedName>
        <fullName evidence="2">Uncharacterized protein</fullName>
    </submittedName>
</protein>
<comment type="caution">
    <text evidence="2">The sequence shown here is derived from an EMBL/GenBank/DDBJ whole genome shotgun (WGS) entry which is preliminary data.</text>
</comment>
<sequence>MVITATQEKFLQLFSEYMVRHERAYRPLADFMNRLKFEQVRECLSSYLDVFKRYDLRDKYSLRIFYELSLLAVKEDVYFALRYEVLTAVKGNLWFERHAALENKQRNQLLSKVKQKKRALSWTQKEFIRIFDDAMKRHIYKPVSDYIFKLMKGTQLQECLLVYIEVSARYPDTDHNSLAVFFGLSSLAIHKSDAFFAARFDKWISTAGTPWETRYSQLTDREQKILKSDIAGKTKGMKVSSGAKPADIGEKRKTVSQTAVQKKFVKLFKQYMTDPKHDQRIISEFIFGIRKNEFQKLRECMIAYLEASAEYADNDTNSLRIFYGISGRVIGLGDAYYTFKYVYLTNAVGTVWAKRYAALSKDQKADLGREIDKKKGEARFIDEFKFAYYQKNQKDPNLKALRAFEPVVNKEQKKLLRDVSGRCDRAFNLHKIQDLLKAFDDLADLFKAQNDPATFLVMLKWCRDASDMTPWVRDEIYWYGIQALFQLAVNTRTLTYLKGFSEEERQFLIHIGAKPNPYFHDFEERLEYMVRMQQGRSIITEISKAHLALLLIADQYRIHLVPMAEAQRVRRLVETLRTDSPRSIDELQIPINSPMAPNTKLRIGQTVGNIFIIWWDGDKGVVYVEVNGIGRILFSMGSYIRLGQIYQNDAIYGEIWRNTRHLMMLIPAFFEVLGYLPDLASGGFGGLVKSVVVNYVAGEVSQRVFGDSTAGQIVTTLATGAAVGHLTKGRGIEDVVDDEARLLSHSGESAAGKSTAAVRQAEADVVRAAEDLGAQRGATLLSSADDVAQQAARTESKVGTKLTGSADQPPPPSQKLLPGKVSGSAELTALATGLDPAQVQSIADVLNVRFTEMRGFSTAWNHIATQNAQRIRAVQELFGTNLTKREIAAAARDTFDDIRTQFWFYVGISDDLAAREIRDQLSHAGFFIPRDGTAPFVRLQPQQVNLVHPDGSPAAGSSVKPPPGGTYEFRLDVDHIAELGQQPAKAFSSGNLRLTPSQENRIFLNQTYMRDPSLPDARLTVGRGTSRAGKMLGDPEYKGRSPHKGLLPPAGGDAMSRAAAADARAAIDEALRRLEQSPADDVF</sequence>
<evidence type="ECO:0000313" key="3">
    <source>
        <dbReference type="Proteomes" id="UP000014977"/>
    </source>
</evidence>
<gene>
    <name evidence="2" type="ORF">dsmv_3481</name>
</gene>
<dbReference type="STRING" id="897.B2D07_02260"/>
<dbReference type="AlphaFoldDB" id="S7TA99"/>
<organism evidence="2 3">
    <name type="scientific">Desulfococcus multivorans DSM 2059</name>
    <dbReference type="NCBI Taxonomy" id="1121405"/>
    <lineage>
        <taxon>Bacteria</taxon>
        <taxon>Pseudomonadati</taxon>
        <taxon>Thermodesulfobacteriota</taxon>
        <taxon>Desulfobacteria</taxon>
        <taxon>Desulfobacterales</taxon>
        <taxon>Desulfococcaceae</taxon>
        <taxon>Desulfococcus</taxon>
    </lineage>
</organism>
<evidence type="ECO:0000256" key="1">
    <source>
        <dbReference type="SAM" id="MobiDB-lite"/>
    </source>
</evidence>
<accession>S7TA99</accession>
<dbReference type="OrthoDB" id="10017918at2"/>
<feature type="region of interest" description="Disordered" evidence="1">
    <location>
        <begin position="791"/>
        <end position="820"/>
    </location>
</feature>
<keyword evidence="3" id="KW-1185">Reference proteome</keyword>
<name>S7TA99_DESML</name>
<dbReference type="RefSeq" id="WP_020878614.1">
    <property type="nucleotide sequence ID" value="NZ_ATHJ01000124.1"/>
</dbReference>
<dbReference type="EMBL" id="ATHJ01000124">
    <property type="protein sequence ID" value="EPR34042.1"/>
    <property type="molecule type" value="Genomic_DNA"/>
</dbReference>
<proteinExistence type="predicted"/>
<feature type="region of interest" description="Disordered" evidence="1">
    <location>
        <begin position="1025"/>
        <end position="1057"/>
    </location>
</feature>
<dbReference type="Proteomes" id="UP000014977">
    <property type="component" value="Unassembled WGS sequence"/>
</dbReference>